<dbReference type="Pfam" id="PF19118">
    <property type="entry name" value="DUF5802"/>
    <property type="match status" value="1"/>
</dbReference>
<sequence length="115" mass="12792">MYLEPFSSGYYLGTCTVTEHGGDGVLLAADEYEDVEAQVYDRYSAFGLPVFVKMGRSHYEVRPDAAVPADTLAVSADIRGKAAIRAHEFREVLVANEISAKMLVQWDEFLDQRLA</sequence>
<dbReference type="InterPro" id="IPR043825">
    <property type="entry name" value="DUF5802"/>
</dbReference>
<name>A0ABD5VE96_9EURY</name>
<dbReference type="Proteomes" id="UP001596395">
    <property type="component" value="Unassembled WGS sequence"/>
</dbReference>
<comment type="caution">
    <text evidence="1">The sequence shown here is derived from an EMBL/GenBank/DDBJ whole genome shotgun (WGS) entry which is preliminary data.</text>
</comment>
<dbReference type="AlphaFoldDB" id="A0ABD5VE96"/>
<accession>A0ABD5VE96</accession>
<organism evidence="1 2">
    <name type="scientific">Halorubellus litoreus</name>
    <dbReference type="NCBI Taxonomy" id="755308"/>
    <lineage>
        <taxon>Archaea</taxon>
        <taxon>Methanobacteriati</taxon>
        <taxon>Methanobacteriota</taxon>
        <taxon>Stenosarchaea group</taxon>
        <taxon>Halobacteria</taxon>
        <taxon>Halobacteriales</taxon>
        <taxon>Halorubellaceae</taxon>
        <taxon>Halorubellus</taxon>
    </lineage>
</organism>
<protein>
    <submittedName>
        <fullName evidence="1">DUF5802 family protein</fullName>
    </submittedName>
</protein>
<reference evidence="1 2" key="1">
    <citation type="journal article" date="2019" name="Int. J. Syst. Evol. Microbiol.">
        <title>The Global Catalogue of Microorganisms (GCM) 10K type strain sequencing project: providing services to taxonomists for standard genome sequencing and annotation.</title>
        <authorList>
            <consortium name="The Broad Institute Genomics Platform"/>
            <consortium name="The Broad Institute Genome Sequencing Center for Infectious Disease"/>
            <person name="Wu L."/>
            <person name="Ma J."/>
        </authorList>
    </citation>
    <scope>NUCLEOTIDE SEQUENCE [LARGE SCALE GENOMIC DNA]</scope>
    <source>
        <strain evidence="1 2">GX26</strain>
    </source>
</reference>
<keyword evidence="2" id="KW-1185">Reference proteome</keyword>
<proteinExistence type="predicted"/>
<evidence type="ECO:0000313" key="2">
    <source>
        <dbReference type="Proteomes" id="UP001596395"/>
    </source>
</evidence>
<evidence type="ECO:0000313" key="1">
    <source>
        <dbReference type="EMBL" id="MFC6953764.1"/>
    </source>
</evidence>
<gene>
    <name evidence="1" type="ORF">ACFQGB_12905</name>
</gene>
<dbReference type="RefSeq" id="WP_336350717.1">
    <property type="nucleotide sequence ID" value="NZ_JAZAQL010000002.1"/>
</dbReference>
<dbReference type="EMBL" id="JBHSXN010000002">
    <property type="protein sequence ID" value="MFC6953764.1"/>
    <property type="molecule type" value="Genomic_DNA"/>
</dbReference>